<proteinExistence type="predicted"/>
<keyword evidence="1" id="KW-0812">Transmembrane</keyword>
<feature type="transmembrane region" description="Helical" evidence="1">
    <location>
        <begin position="6"/>
        <end position="31"/>
    </location>
</feature>
<dbReference type="OrthoDB" id="574469at2"/>
<sequence length="88" mass="10361">MENYFNLYSIFRLALFGITFYGTVQLIINLLRYKPYYDKIPKPVKGILFATGGALIERKFKQHKHDFIVNGILLAILMVLNLILWFFT</sequence>
<keyword evidence="3" id="KW-1185">Reference proteome</keyword>
<dbReference type="EMBL" id="AP018227">
    <property type="protein sequence ID" value="BAY86767.1"/>
    <property type="molecule type" value="Genomic_DNA"/>
</dbReference>
<keyword evidence="1" id="KW-1133">Transmembrane helix</keyword>
<protein>
    <submittedName>
        <fullName evidence="2">Uncharacterized protein</fullName>
    </submittedName>
</protein>
<dbReference type="Proteomes" id="UP000218418">
    <property type="component" value="Chromosome"/>
</dbReference>
<dbReference type="AlphaFoldDB" id="A0A1Z4LZZ0"/>
<reference evidence="2 3" key="1">
    <citation type="submission" date="2017-06" db="EMBL/GenBank/DDBJ databases">
        <title>Genome sequencing of cyanobaciteial culture collection at National Institute for Environmental Studies (NIES).</title>
        <authorList>
            <person name="Hirose Y."/>
            <person name="Shimura Y."/>
            <person name="Fujisawa T."/>
            <person name="Nakamura Y."/>
            <person name="Kawachi M."/>
        </authorList>
    </citation>
    <scope>NUCLEOTIDE SEQUENCE [LARGE SCALE GENOMIC DNA]</scope>
    <source>
        <strain evidence="2 3">NIES-267</strain>
    </source>
</reference>
<accession>A0A1Z4LZZ0</accession>
<gene>
    <name evidence="2" type="ORF">NIES267_62780</name>
</gene>
<keyword evidence="1" id="KW-0472">Membrane</keyword>
<evidence type="ECO:0000313" key="3">
    <source>
        <dbReference type="Proteomes" id="UP000218418"/>
    </source>
</evidence>
<name>A0A1Z4LZZ0_9CYAN</name>
<feature type="transmembrane region" description="Helical" evidence="1">
    <location>
        <begin position="67"/>
        <end position="87"/>
    </location>
</feature>
<evidence type="ECO:0000313" key="2">
    <source>
        <dbReference type="EMBL" id="BAY86767.1"/>
    </source>
</evidence>
<evidence type="ECO:0000256" key="1">
    <source>
        <dbReference type="SAM" id="Phobius"/>
    </source>
</evidence>
<organism evidence="2 3">
    <name type="scientific">Calothrix parasitica NIES-267</name>
    <dbReference type="NCBI Taxonomy" id="1973488"/>
    <lineage>
        <taxon>Bacteria</taxon>
        <taxon>Bacillati</taxon>
        <taxon>Cyanobacteriota</taxon>
        <taxon>Cyanophyceae</taxon>
        <taxon>Nostocales</taxon>
        <taxon>Calotrichaceae</taxon>
        <taxon>Calothrix</taxon>
    </lineage>
</organism>